<dbReference type="Pfam" id="PF18962">
    <property type="entry name" value="Por_Secre_tail"/>
    <property type="match status" value="1"/>
</dbReference>
<comment type="caution">
    <text evidence="3">The sequence shown here is derived from an EMBL/GenBank/DDBJ whole genome shotgun (WGS) entry which is preliminary data.</text>
</comment>
<dbReference type="Gene3D" id="2.80.10.50">
    <property type="match status" value="6"/>
</dbReference>
<dbReference type="Proteomes" id="UP001165297">
    <property type="component" value="Unassembled WGS sequence"/>
</dbReference>
<dbReference type="InterPro" id="IPR026444">
    <property type="entry name" value="Secre_tail"/>
</dbReference>
<proteinExistence type="predicted"/>
<dbReference type="PANTHER" id="PTHR31778:SF2">
    <property type="entry name" value="BUD SITE SELECTION PROTEIN RAX2"/>
    <property type="match status" value="1"/>
</dbReference>
<dbReference type="Pfam" id="PF17164">
    <property type="entry name" value="DUF5122"/>
    <property type="match status" value="12"/>
</dbReference>
<dbReference type="NCBIfam" id="TIGR04183">
    <property type="entry name" value="Por_Secre_tail"/>
    <property type="match status" value="1"/>
</dbReference>
<evidence type="ECO:0000313" key="4">
    <source>
        <dbReference type="Proteomes" id="UP001165297"/>
    </source>
</evidence>
<dbReference type="RefSeq" id="WP_226186700.1">
    <property type="nucleotide sequence ID" value="NZ_JAJADQ010000007.1"/>
</dbReference>
<keyword evidence="4" id="KW-1185">Reference proteome</keyword>
<dbReference type="SUPFAM" id="SSF63829">
    <property type="entry name" value="Calcium-dependent phosphotriesterase"/>
    <property type="match status" value="2"/>
</dbReference>
<gene>
    <name evidence="3" type="ORF">LGH70_13940</name>
</gene>
<keyword evidence="1" id="KW-0732">Signal</keyword>
<name>A0ABS8AE75_9BACT</name>
<dbReference type="EMBL" id="JAJADQ010000007">
    <property type="protein sequence ID" value="MCB2378698.1"/>
    <property type="molecule type" value="Genomic_DNA"/>
</dbReference>
<protein>
    <submittedName>
        <fullName evidence="3">T9SS type A sorting domain-containing protein</fullName>
    </submittedName>
</protein>
<feature type="chain" id="PRO_5047213458" evidence="1">
    <location>
        <begin position="24"/>
        <end position="835"/>
    </location>
</feature>
<accession>A0ABS8AE75</accession>
<dbReference type="InterPro" id="IPR013431">
    <property type="entry name" value="Delta_60_rpt"/>
</dbReference>
<evidence type="ECO:0000256" key="1">
    <source>
        <dbReference type="SAM" id="SignalP"/>
    </source>
</evidence>
<evidence type="ECO:0000259" key="2">
    <source>
        <dbReference type="Pfam" id="PF18962"/>
    </source>
</evidence>
<feature type="domain" description="Secretion system C-terminal sorting" evidence="2">
    <location>
        <begin position="764"/>
        <end position="834"/>
    </location>
</feature>
<evidence type="ECO:0000313" key="3">
    <source>
        <dbReference type="EMBL" id="MCB2378698.1"/>
    </source>
</evidence>
<sequence>MKQRLPFILLWLLLWGSTPQSSAQSLDAGFAAPSLFQTAIITAAAQQPDGKYIISGNIVRANGTATTAIVRLNNDGTLDPGFVSNSSTSAAKLEVLPGGQILAFSVGLLSINGQNYPNLVKLNTDGSVASGFSTGSGAAGGSVRSMVLQPDGKIVLAGGFTSFNGTPTPGLVRLNPNGSVDQAFTTAMGTGITGGEAYVVAQEPSGKLLVGGSYTSFDGKSAGKLTRLLSSGAYDPTFIPPASSVGGVTAIGIDPTTGQALVQGVFRELARLNPDGSMDASFQVVSPSYCASTSDYGNTRILVDRNRRVLLARSCVTTGTIAPGNQYLTRYLENGDLDPQLNGQGLLNSLVNVVVPQDNGGVLLGGSFTRFGTLTNTSLVRLNASLQVETAFRPILDTYGSVVKVLQQPDGKLLVAGSFREVNGQAATGLMRLNLDGTPDATFGFPAVDGPIGTIALQPNGRLVVAGSFTTVAGTSSPGLARLLANGNLDTSFTSYAAAGLSVLSVGVQPDGGLLVGAGGSGATFNGRTAFLHRLLPSGLPDAGYAQATGTGPSSAVTNIAVLPDGRHYVGGTFTRMNTTPTESVVRLLSTGALDPSFLLPTAAGTPRSITKLLPLANDELLVAGSFASYAGVARTNLVWLNANGSVNTGLNANLGGGVVSELSLQPNGRILVGTSISQLIGSANQGTLFRLNADASLDNSFAAGPALVSRGIRSILVHADGKITIGGSFSAVSGQPRTGIARLTAPNVLSVGSRQSTARTEAWPNPAHDALQLQLAAEARPRTVQLLDNLGRVVLRQPVTQARLTLPLQQLRAGLYVLRVEYADGPVTRRIVVE</sequence>
<organism evidence="3 4">
    <name type="scientific">Hymenobacter nitidus</name>
    <dbReference type="NCBI Taxonomy" id="2880929"/>
    <lineage>
        <taxon>Bacteria</taxon>
        <taxon>Pseudomonadati</taxon>
        <taxon>Bacteroidota</taxon>
        <taxon>Cytophagia</taxon>
        <taxon>Cytophagales</taxon>
        <taxon>Hymenobacteraceae</taxon>
        <taxon>Hymenobacter</taxon>
    </lineage>
</organism>
<dbReference type="PANTHER" id="PTHR31778">
    <property type="entry name" value="BUD SITE SELECTION PROTEIN RAX2"/>
    <property type="match status" value="1"/>
</dbReference>
<dbReference type="NCBIfam" id="TIGR02608">
    <property type="entry name" value="delta_60_rpt"/>
    <property type="match status" value="7"/>
</dbReference>
<reference evidence="3" key="1">
    <citation type="submission" date="2021-10" db="EMBL/GenBank/DDBJ databases">
        <authorList>
            <person name="Dean J.D."/>
            <person name="Kim M.K."/>
            <person name="Newey C.N."/>
            <person name="Stoker T.S."/>
            <person name="Thompson D.W."/>
            <person name="Grose J.H."/>
        </authorList>
    </citation>
    <scope>NUCLEOTIDE SEQUENCE</scope>
    <source>
        <strain evidence="3">BT635</strain>
    </source>
</reference>
<feature type="signal peptide" evidence="1">
    <location>
        <begin position="1"/>
        <end position="23"/>
    </location>
</feature>